<accession>J9GES4</accession>
<evidence type="ECO:0000313" key="1">
    <source>
        <dbReference type="EMBL" id="EJX05404.1"/>
    </source>
</evidence>
<gene>
    <name evidence="1" type="ORF">EVA_06486</name>
</gene>
<sequence length="44" mass="5271">MVFYCIFCFSFNCQFIFIFTFANKRISPILRHFKEKKGSVSTHS</sequence>
<proteinExistence type="predicted"/>
<comment type="caution">
    <text evidence="1">The sequence shown here is derived from an EMBL/GenBank/DDBJ whole genome shotgun (WGS) entry which is preliminary data.</text>
</comment>
<dbReference type="EMBL" id="AMCI01001480">
    <property type="protein sequence ID" value="EJX05404.1"/>
    <property type="molecule type" value="Genomic_DNA"/>
</dbReference>
<organism evidence="1">
    <name type="scientific">gut metagenome</name>
    <dbReference type="NCBI Taxonomy" id="749906"/>
    <lineage>
        <taxon>unclassified sequences</taxon>
        <taxon>metagenomes</taxon>
        <taxon>organismal metagenomes</taxon>
    </lineage>
</organism>
<reference evidence="1" key="1">
    <citation type="journal article" date="2012" name="PLoS ONE">
        <title>Gene sets for utilization of primary and secondary nutrition supplies in the distal gut of endangered iberian lynx.</title>
        <authorList>
            <person name="Alcaide M."/>
            <person name="Messina E."/>
            <person name="Richter M."/>
            <person name="Bargiela R."/>
            <person name="Peplies J."/>
            <person name="Huws S.A."/>
            <person name="Newbold C.J."/>
            <person name="Golyshin P.N."/>
            <person name="Simon M.A."/>
            <person name="Lopez G."/>
            <person name="Yakimov M.M."/>
            <person name="Ferrer M."/>
        </authorList>
    </citation>
    <scope>NUCLEOTIDE SEQUENCE</scope>
</reference>
<name>J9GES4_9ZZZZ</name>
<dbReference type="AlphaFoldDB" id="J9GES4"/>
<protein>
    <submittedName>
        <fullName evidence="1">Uncharacterized protein</fullName>
    </submittedName>
</protein>